<organism evidence="1 3">
    <name type="scientific">Medicago truncatula</name>
    <name type="common">Barrel medic</name>
    <name type="synonym">Medicago tribuloides</name>
    <dbReference type="NCBI Taxonomy" id="3880"/>
    <lineage>
        <taxon>Eukaryota</taxon>
        <taxon>Viridiplantae</taxon>
        <taxon>Streptophyta</taxon>
        <taxon>Embryophyta</taxon>
        <taxon>Tracheophyta</taxon>
        <taxon>Spermatophyta</taxon>
        <taxon>Magnoliopsida</taxon>
        <taxon>eudicotyledons</taxon>
        <taxon>Gunneridae</taxon>
        <taxon>Pentapetalae</taxon>
        <taxon>rosids</taxon>
        <taxon>fabids</taxon>
        <taxon>Fabales</taxon>
        <taxon>Fabaceae</taxon>
        <taxon>Papilionoideae</taxon>
        <taxon>50 kb inversion clade</taxon>
        <taxon>NPAAA clade</taxon>
        <taxon>Hologalegina</taxon>
        <taxon>IRL clade</taxon>
        <taxon>Trifolieae</taxon>
        <taxon>Medicago</taxon>
    </lineage>
</organism>
<evidence type="ECO:0000313" key="3">
    <source>
        <dbReference type="Proteomes" id="UP000002051"/>
    </source>
</evidence>
<gene>
    <name evidence="1" type="ordered locus">MTR_8g038340</name>
</gene>
<evidence type="ECO:0000313" key="1">
    <source>
        <dbReference type="EMBL" id="AET02267.1"/>
    </source>
</evidence>
<reference evidence="1 3" key="2">
    <citation type="journal article" date="2014" name="BMC Genomics">
        <title>An improved genome release (version Mt4.0) for the model legume Medicago truncatula.</title>
        <authorList>
            <person name="Tang H."/>
            <person name="Krishnakumar V."/>
            <person name="Bidwell S."/>
            <person name="Rosen B."/>
            <person name="Chan A."/>
            <person name="Zhou S."/>
            <person name="Gentzbittel L."/>
            <person name="Childs K.L."/>
            <person name="Yandell M."/>
            <person name="Gundlach H."/>
            <person name="Mayer K.F."/>
            <person name="Schwartz D.C."/>
            <person name="Town C.D."/>
        </authorList>
    </citation>
    <scope>GENOME REANNOTATION</scope>
    <source>
        <strain evidence="2 3">cv. Jemalong A17</strain>
    </source>
</reference>
<evidence type="ECO:0000313" key="2">
    <source>
        <dbReference type="EnsemblPlants" id="AET02267"/>
    </source>
</evidence>
<dbReference type="PaxDb" id="3880-AET02267"/>
<dbReference type="AlphaFoldDB" id="G7LF99"/>
<dbReference type="PANTHER" id="PTHR47074">
    <property type="entry name" value="BNAC02G40300D PROTEIN"/>
    <property type="match status" value="1"/>
</dbReference>
<dbReference type="PANTHER" id="PTHR47074:SF48">
    <property type="entry name" value="POLYNUCLEOTIDYL TRANSFERASE, RIBONUCLEASE H-LIKE SUPERFAMILY PROTEIN"/>
    <property type="match status" value="1"/>
</dbReference>
<name>G7LF99_MEDTR</name>
<reference evidence="1 3" key="1">
    <citation type="journal article" date="2011" name="Nature">
        <title>The Medicago genome provides insight into the evolution of rhizobial symbioses.</title>
        <authorList>
            <person name="Young N.D."/>
            <person name="Debelle F."/>
            <person name="Oldroyd G.E."/>
            <person name="Geurts R."/>
            <person name="Cannon S.B."/>
            <person name="Udvardi M.K."/>
            <person name="Benedito V.A."/>
            <person name="Mayer K.F."/>
            <person name="Gouzy J."/>
            <person name="Schoof H."/>
            <person name="Van de Peer Y."/>
            <person name="Proost S."/>
            <person name="Cook D.R."/>
            <person name="Meyers B.C."/>
            <person name="Spannagl M."/>
            <person name="Cheung F."/>
            <person name="De Mita S."/>
            <person name="Krishnakumar V."/>
            <person name="Gundlach H."/>
            <person name="Zhou S."/>
            <person name="Mudge J."/>
            <person name="Bharti A.K."/>
            <person name="Murray J.D."/>
            <person name="Naoumkina M.A."/>
            <person name="Rosen B."/>
            <person name="Silverstein K.A."/>
            <person name="Tang H."/>
            <person name="Rombauts S."/>
            <person name="Zhao P.X."/>
            <person name="Zhou P."/>
            <person name="Barbe V."/>
            <person name="Bardou P."/>
            <person name="Bechner M."/>
            <person name="Bellec A."/>
            <person name="Berger A."/>
            <person name="Berges H."/>
            <person name="Bidwell S."/>
            <person name="Bisseling T."/>
            <person name="Choisne N."/>
            <person name="Couloux A."/>
            <person name="Denny R."/>
            <person name="Deshpande S."/>
            <person name="Dai X."/>
            <person name="Doyle J.J."/>
            <person name="Dudez A.M."/>
            <person name="Farmer A.D."/>
            <person name="Fouteau S."/>
            <person name="Franken C."/>
            <person name="Gibelin C."/>
            <person name="Gish J."/>
            <person name="Goldstein S."/>
            <person name="Gonzalez A.J."/>
            <person name="Green P.J."/>
            <person name="Hallab A."/>
            <person name="Hartog M."/>
            <person name="Hua A."/>
            <person name="Humphray S.J."/>
            <person name="Jeong D.H."/>
            <person name="Jing Y."/>
            <person name="Jocker A."/>
            <person name="Kenton S.M."/>
            <person name="Kim D.J."/>
            <person name="Klee K."/>
            <person name="Lai H."/>
            <person name="Lang C."/>
            <person name="Lin S."/>
            <person name="Macmil S.L."/>
            <person name="Magdelenat G."/>
            <person name="Matthews L."/>
            <person name="McCorrison J."/>
            <person name="Monaghan E.L."/>
            <person name="Mun J.H."/>
            <person name="Najar F.Z."/>
            <person name="Nicholson C."/>
            <person name="Noirot C."/>
            <person name="O'Bleness M."/>
            <person name="Paule C.R."/>
            <person name="Poulain J."/>
            <person name="Prion F."/>
            <person name="Qin B."/>
            <person name="Qu C."/>
            <person name="Retzel E.F."/>
            <person name="Riddle C."/>
            <person name="Sallet E."/>
            <person name="Samain S."/>
            <person name="Samson N."/>
            <person name="Sanders I."/>
            <person name="Saurat O."/>
            <person name="Scarpelli C."/>
            <person name="Schiex T."/>
            <person name="Segurens B."/>
            <person name="Severin A.J."/>
            <person name="Sherrier D.J."/>
            <person name="Shi R."/>
            <person name="Sims S."/>
            <person name="Singer S.R."/>
            <person name="Sinharoy S."/>
            <person name="Sterck L."/>
            <person name="Viollet A."/>
            <person name="Wang B.B."/>
            <person name="Wang K."/>
            <person name="Wang M."/>
            <person name="Wang X."/>
            <person name="Warfsmann J."/>
            <person name="Weissenbach J."/>
            <person name="White D.D."/>
            <person name="White J.D."/>
            <person name="Wiley G.B."/>
            <person name="Wincker P."/>
            <person name="Xing Y."/>
            <person name="Yang L."/>
            <person name="Yao Z."/>
            <person name="Ying F."/>
            <person name="Zhai J."/>
            <person name="Zhou L."/>
            <person name="Zuber A."/>
            <person name="Denarie J."/>
            <person name="Dixon R.A."/>
            <person name="May G.D."/>
            <person name="Schwartz D.C."/>
            <person name="Rogers J."/>
            <person name="Quetier F."/>
            <person name="Town C.D."/>
            <person name="Roe B.A."/>
        </authorList>
    </citation>
    <scope>NUCLEOTIDE SEQUENCE [LARGE SCALE GENOMIC DNA]</scope>
    <source>
        <strain evidence="1">A17</strain>
        <strain evidence="2 3">cv. Jemalong A17</strain>
    </source>
</reference>
<dbReference type="HOGENOM" id="CLU_1121536_0_0_1"/>
<protein>
    <recommendedName>
        <fullName evidence="4">RNase H type-1 domain-containing protein</fullName>
    </recommendedName>
</protein>
<accession>G7LF99</accession>
<dbReference type="EMBL" id="CM001224">
    <property type="protein sequence ID" value="AET02267.1"/>
    <property type="molecule type" value="Genomic_DNA"/>
</dbReference>
<dbReference type="Proteomes" id="UP000002051">
    <property type="component" value="Chromosome 8"/>
</dbReference>
<reference evidence="2" key="3">
    <citation type="submission" date="2015-04" db="UniProtKB">
        <authorList>
            <consortium name="EnsemblPlants"/>
        </authorList>
    </citation>
    <scope>IDENTIFICATION</scope>
    <source>
        <strain evidence="2">cv. Jemalong A17</strain>
    </source>
</reference>
<keyword evidence="3" id="KW-1185">Reference proteome</keyword>
<dbReference type="InterPro" id="IPR052929">
    <property type="entry name" value="RNase_H-like_EbsB-rel"/>
</dbReference>
<proteinExistence type="predicted"/>
<dbReference type="EnsemblPlants" id="AET02267">
    <property type="protein sequence ID" value="AET02267"/>
    <property type="gene ID" value="MTR_8g038340"/>
</dbReference>
<evidence type="ECO:0008006" key="4">
    <source>
        <dbReference type="Google" id="ProtNLM"/>
    </source>
</evidence>
<sequence length="248" mass="28442">MDTISQEVIPARVKSRISIAVYSFIRDERFLLPRSVINEIERMLNSFWWPNNSANSRGLARNIFNTPLLASVINDVSTCKLEKDGAYTVRSAYKNIMNHNFPTLQHCVSRNGMFVSLNCNQRLRISCGENVVIVCQQEFGCNQKVFNVLICANCVKGIHPTSQGDLQWHKPSPSRYKCNVDASFSHSFNQVGLRLCIRDDEGRFVLVKTEWLTPLLYVDSEEALGLLSTLHWVRDMRFSIVDFELDIF</sequence>